<dbReference type="AlphaFoldDB" id="A0A6J8EG57"/>
<organism evidence="5 6">
    <name type="scientific">Mytilus coruscus</name>
    <name type="common">Sea mussel</name>
    <dbReference type="NCBI Taxonomy" id="42192"/>
    <lineage>
        <taxon>Eukaryota</taxon>
        <taxon>Metazoa</taxon>
        <taxon>Spiralia</taxon>
        <taxon>Lophotrochozoa</taxon>
        <taxon>Mollusca</taxon>
        <taxon>Bivalvia</taxon>
        <taxon>Autobranchia</taxon>
        <taxon>Pteriomorphia</taxon>
        <taxon>Mytilida</taxon>
        <taxon>Mytiloidea</taxon>
        <taxon>Mytilidae</taxon>
        <taxon>Mytilinae</taxon>
        <taxon>Mytilus</taxon>
    </lineage>
</organism>
<dbReference type="CDD" id="cd00037">
    <property type="entry name" value="CLECT"/>
    <property type="match status" value="1"/>
</dbReference>
<protein>
    <submittedName>
        <fullName evidence="5">MRC</fullName>
    </submittedName>
</protein>
<proteinExistence type="predicted"/>
<keyword evidence="2" id="KW-1133">Transmembrane helix</keyword>
<evidence type="ECO:0000256" key="1">
    <source>
        <dbReference type="SAM" id="MobiDB-lite"/>
    </source>
</evidence>
<dbReference type="Gene3D" id="3.10.100.10">
    <property type="entry name" value="Mannose-Binding Protein A, subunit A"/>
    <property type="match status" value="1"/>
</dbReference>
<dbReference type="PROSITE" id="PS50041">
    <property type="entry name" value="C_TYPE_LECTIN_2"/>
    <property type="match status" value="1"/>
</dbReference>
<keyword evidence="3" id="KW-0732">Signal</keyword>
<keyword evidence="2" id="KW-0812">Transmembrane</keyword>
<dbReference type="InterPro" id="IPR016186">
    <property type="entry name" value="C-type_lectin-like/link_sf"/>
</dbReference>
<dbReference type="InterPro" id="IPR001304">
    <property type="entry name" value="C-type_lectin-like"/>
</dbReference>
<feature type="signal peptide" evidence="3">
    <location>
        <begin position="1"/>
        <end position="15"/>
    </location>
</feature>
<gene>
    <name evidence="5" type="ORF">MCOR_51989</name>
</gene>
<feature type="domain" description="C-type lectin" evidence="4">
    <location>
        <begin position="13"/>
        <end position="148"/>
    </location>
</feature>
<evidence type="ECO:0000313" key="6">
    <source>
        <dbReference type="Proteomes" id="UP000507470"/>
    </source>
</evidence>
<keyword evidence="2" id="KW-0472">Membrane</keyword>
<dbReference type="Pfam" id="PF00059">
    <property type="entry name" value="Lectin_C"/>
    <property type="match status" value="1"/>
</dbReference>
<feature type="compositionally biased region" description="Low complexity" evidence="1">
    <location>
        <begin position="160"/>
        <end position="189"/>
    </location>
</feature>
<sequence>MNIYWMMSFIGYVCASTYKLIPSEVSWQEARDLCMNDNDMDLVVINDNDVMTEVEQYMNTFVVLNFDIWIGLFWNASRQKFIWVNNEKLSWTPPWYSSNNEPNCMESSNVYCDPDYPSNENCVRIGKSLLLFEWKTHGCDKTHGVLCQSLPSTTSDVPATTESSTTDLSTTVKSTSTDSTPTTTMSFSTITTGTNMSAKSTQILSTTSQTQLATEPAKTKPTSIIEFTEQPIITINTKFITSNRETSSETGTEYTTFGTVFNNTQLLVCTCKSITTGTNSPTENYRIEKRSTSAYIRRHISIHDGRLSSIIIGYTGAVVICVVVFFVVSIDIINILKKQRNN</sequence>
<dbReference type="EMBL" id="CACVKT020009049">
    <property type="protein sequence ID" value="CAC5419679.1"/>
    <property type="molecule type" value="Genomic_DNA"/>
</dbReference>
<keyword evidence="6" id="KW-1185">Reference proteome</keyword>
<evidence type="ECO:0000256" key="3">
    <source>
        <dbReference type="SAM" id="SignalP"/>
    </source>
</evidence>
<dbReference type="InterPro" id="IPR016187">
    <property type="entry name" value="CTDL_fold"/>
</dbReference>
<evidence type="ECO:0000256" key="2">
    <source>
        <dbReference type="SAM" id="Phobius"/>
    </source>
</evidence>
<dbReference type="Proteomes" id="UP000507470">
    <property type="component" value="Unassembled WGS sequence"/>
</dbReference>
<dbReference type="OrthoDB" id="6135898at2759"/>
<dbReference type="SMART" id="SM00034">
    <property type="entry name" value="CLECT"/>
    <property type="match status" value="1"/>
</dbReference>
<evidence type="ECO:0000313" key="5">
    <source>
        <dbReference type="EMBL" id="CAC5419679.1"/>
    </source>
</evidence>
<evidence type="ECO:0000259" key="4">
    <source>
        <dbReference type="PROSITE" id="PS50041"/>
    </source>
</evidence>
<dbReference type="SUPFAM" id="SSF56436">
    <property type="entry name" value="C-type lectin-like"/>
    <property type="match status" value="1"/>
</dbReference>
<name>A0A6J8EG57_MYTCO</name>
<feature type="transmembrane region" description="Helical" evidence="2">
    <location>
        <begin position="311"/>
        <end position="336"/>
    </location>
</feature>
<feature type="region of interest" description="Disordered" evidence="1">
    <location>
        <begin position="152"/>
        <end position="189"/>
    </location>
</feature>
<feature type="chain" id="PRO_5026773128" evidence="3">
    <location>
        <begin position="16"/>
        <end position="342"/>
    </location>
</feature>
<reference evidence="5 6" key="1">
    <citation type="submission" date="2020-06" db="EMBL/GenBank/DDBJ databases">
        <authorList>
            <person name="Li R."/>
            <person name="Bekaert M."/>
        </authorList>
    </citation>
    <scope>NUCLEOTIDE SEQUENCE [LARGE SCALE GENOMIC DNA]</scope>
    <source>
        <strain evidence="6">wild</strain>
    </source>
</reference>
<accession>A0A6J8EG57</accession>